<evidence type="ECO:0000313" key="1">
    <source>
        <dbReference type="EMBL" id="CRK89784.1"/>
    </source>
</evidence>
<keyword evidence="2" id="KW-1185">Reference proteome</keyword>
<dbReference type="Proteomes" id="UP000183832">
    <property type="component" value="Unassembled WGS sequence"/>
</dbReference>
<name>A0A1J1HP08_9DIPT</name>
<sequence>MSKSNFLDKVFEKRKVDGFQFKAFVTACGLVQRSGNIFTVTGLKIIPNTTVVKALQSRVETSHHNEALSKQMALYQHTSNTTFVQNKCRL</sequence>
<proteinExistence type="predicted"/>
<protein>
    <submittedName>
        <fullName evidence="1">CLUMA_CG003508, isoform A</fullName>
    </submittedName>
</protein>
<organism evidence="1 2">
    <name type="scientific">Clunio marinus</name>
    <dbReference type="NCBI Taxonomy" id="568069"/>
    <lineage>
        <taxon>Eukaryota</taxon>
        <taxon>Metazoa</taxon>
        <taxon>Ecdysozoa</taxon>
        <taxon>Arthropoda</taxon>
        <taxon>Hexapoda</taxon>
        <taxon>Insecta</taxon>
        <taxon>Pterygota</taxon>
        <taxon>Neoptera</taxon>
        <taxon>Endopterygota</taxon>
        <taxon>Diptera</taxon>
        <taxon>Nematocera</taxon>
        <taxon>Chironomoidea</taxon>
        <taxon>Chironomidae</taxon>
        <taxon>Clunio</taxon>
    </lineage>
</organism>
<dbReference type="AlphaFoldDB" id="A0A1J1HP08"/>
<accession>A0A1J1HP08</accession>
<dbReference type="EMBL" id="CVRI01000014">
    <property type="protein sequence ID" value="CRK89784.1"/>
    <property type="molecule type" value="Genomic_DNA"/>
</dbReference>
<evidence type="ECO:0000313" key="2">
    <source>
        <dbReference type="Proteomes" id="UP000183832"/>
    </source>
</evidence>
<gene>
    <name evidence="1" type="ORF">CLUMA_CG003508</name>
</gene>
<reference evidence="1 2" key="1">
    <citation type="submission" date="2015-04" db="EMBL/GenBank/DDBJ databases">
        <authorList>
            <person name="Syromyatnikov M.Y."/>
            <person name="Popov V.N."/>
        </authorList>
    </citation>
    <scope>NUCLEOTIDE SEQUENCE [LARGE SCALE GENOMIC DNA]</scope>
</reference>